<dbReference type="HAMAP" id="MF_01932">
    <property type="entry name" value="AMP_nucleosidase"/>
    <property type="match status" value="1"/>
</dbReference>
<dbReference type="InterPro" id="IPR011271">
    <property type="entry name" value="AMP_nucleosidase"/>
</dbReference>
<name>A0A1M7T0N8_9BRAD</name>
<dbReference type="NCBIfam" id="NF006142">
    <property type="entry name" value="PRK08292.1"/>
    <property type="match status" value="1"/>
</dbReference>
<dbReference type="InterPro" id="IPR037109">
    <property type="entry name" value="AMP_N_sf"/>
</dbReference>
<dbReference type="PANTHER" id="PTHR43691:SF6">
    <property type="entry name" value="AMP NUCLEOSIDASE"/>
    <property type="match status" value="1"/>
</dbReference>
<accession>A0A1M7T0N8</accession>
<dbReference type="InterPro" id="IPR035994">
    <property type="entry name" value="Nucleoside_phosphorylase_sf"/>
</dbReference>
<evidence type="ECO:0000313" key="5">
    <source>
        <dbReference type="Proteomes" id="UP000184096"/>
    </source>
</evidence>
<keyword evidence="5" id="KW-1185">Reference proteome</keyword>
<reference evidence="5" key="1">
    <citation type="submission" date="2016-11" db="EMBL/GenBank/DDBJ databases">
        <authorList>
            <person name="Varghese N."/>
            <person name="Submissions S."/>
        </authorList>
    </citation>
    <scope>NUCLEOTIDE SEQUENCE [LARGE SCALE GENOMIC DNA]</scope>
    <source>
        <strain evidence="5">GAS401</strain>
    </source>
</reference>
<dbReference type="EMBL" id="LT670849">
    <property type="protein sequence ID" value="SHN64187.1"/>
    <property type="molecule type" value="Genomic_DNA"/>
</dbReference>
<dbReference type="AlphaFoldDB" id="A0A1M7T0N8"/>
<comment type="function">
    <text evidence="1">Catalyzes the hydrolysis of the N-glycosidic bond of AMP to form adenine and ribose 5-phosphate. Involved in regulation of AMP concentrations.</text>
</comment>
<sequence>MCPAPAILTPPPVAAEAFSDAGAAVSRLEEIYERNTQFLRDRFEAYASGEVLTTRVRANYPFVRITTLSHARLDSRLSYGFVAKPGIHRTSVTRPDLFRPYLTEQIRLLIENHGVAVEIGESNEPIPIHFAYRRDINIEATVSATGQSAVGRPLRDVFDVPDLIAIDDAIANGTLQLPLDAPEPLALFTAARVDYSLRRLYHYTGTDPEHFQNFVIFTNYQFYVDAFVHLCHERMGSGQIGPDAFVGPGNVITRNVRLGGGTIGIAPERIPQMPAFHLVEPGDRGITLINIGTGPSNARNISDHVAVLRPHAWLMLGHCAGLRNTQRLGDYVLAHGYAREDHVLDHELSLGVPIPALAEMQVALEQAVGEVTGLAGFDLKRLMRTGTVASVDNRNWEIGDASIFRRLSQSRAIALDMESAAIAANGFRFRVPYGTLLCVSDKPLHGEIKLAGMAGDFYRQRVGQHLEIGLKALEILKLQESERLHSRKLRSFAEVAFQ</sequence>
<dbReference type="RefSeq" id="WP_072816576.1">
    <property type="nucleotide sequence ID" value="NZ_LT670849.1"/>
</dbReference>
<dbReference type="PANTHER" id="PTHR43691">
    <property type="entry name" value="URIDINE PHOSPHORYLASE"/>
    <property type="match status" value="1"/>
</dbReference>
<dbReference type="OrthoDB" id="7945729at2"/>
<dbReference type="NCBIfam" id="TIGR01717">
    <property type="entry name" value="AMP-nucleosdse"/>
    <property type="match status" value="1"/>
</dbReference>
<proteinExistence type="inferred from homology"/>
<dbReference type="InterPro" id="IPR018953">
    <property type="entry name" value="AMP_nucleoside_Pase_N"/>
</dbReference>
<dbReference type="GO" id="GO:0005829">
    <property type="term" value="C:cytosol"/>
    <property type="evidence" value="ECO:0007669"/>
    <property type="project" value="TreeGrafter"/>
</dbReference>
<dbReference type="GO" id="GO:0044209">
    <property type="term" value="P:AMP salvage"/>
    <property type="evidence" value="ECO:0007669"/>
    <property type="project" value="InterPro"/>
</dbReference>
<gene>
    <name evidence="1" type="primary">amn</name>
    <name evidence="4" type="ORF">SAMN05444170_0536</name>
</gene>
<keyword evidence="1" id="KW-0378">Hydrolase</keyword>
<comment type="catalytic activity">
    <reaction evidence="1">
        <text>AMP + H2O = D-ribose 5-phosphate + adenine</text>
        <dbReference type="Rhea" id="RHEA:20129"/>
        <dbReference type="ChEBI" id="CHEBI:15377"/>
        <dbReference type="ChEBI" id="CHEBI:16708"/>
        <dbReference type="ChEBI" id="CHEBI:78346"/>
        <dbReference type="ChEBI" id="CHEBI:456215"/>
        <dbReference type="EC" id="3.2.2.4"/>
    </reaction>
</comment>
<evidence type="ECO:0000259" key="2">
    <source>
        <dbReference type="Pfam" id="PF01048"/>
    </source>
</evidence>
<dbReference type="Proteomes" id="UP000184096">
    <property type="component" value="Chromosome I"/>
</dbReference>
<dbReference type="SUPFAM" id="SSF53167">
    <property type="entry name" value="Purine and uridine phosphorylases"/>
    <property type="match status" value="1"/>
</dbReference>
<dbReference type="GO" id="GO:0009116">
    <property type="term" value="P:nucleoside metabolic process"/>
    <property type="evidence" value="ECO:0007669"/>
    <property type="project" value="InterPro"/>
</dbReference>
<comment type="similarity">
    <text evidence="1">Belongs to the AMP nucleosidase family.</text>
</comment>
<dbReference type="GO" id="GO:0008714">
    <property type="term" value="F:AMP nucleosidase activity"/>
    <property type="evidence" value="ECO:0007669"/>
    <property type="project" value="UniProtKB-UniRule"/>
</dbReference>
<dbReference type="Gene3D" id="3.40.50.1580">
    <property type="entry name" value="Nucleoside phosphorylase domain"/>
    <property type="match status" value="1"/>
</dbReference>
<evidence type="ECO:0000259" key="3">
    <source>
        <dbReference type="Pfam" id="PF10423"/>
    </source>
</evidence>
<feature type="domain" description="Nucleoside phosphorylase" evidence="2">
    <location>
        <begin position="282"/>
        <end position="445"/>
    </location>
</feature>
<dbReference type="Pfam" id="PF10423">
    <property type="entry name" value="AMNp_N"/>
    <property type="match status" value="1"/>
</dbReference>
<evidence type="ECO:0000256" key="1">
    <source>
        <dbReference type="HAMAP-Rule" id="MF_01932"/>
    </source>
</evidence>
<dbReference type="EC" id="3.2.2.4" evidence="1"/>
<protein>
    <recommendedName>
        <fullName evidence="1">AMP nucleosidase</fullName>
        <ecNumber evidence="1">3.2.2.4</ecNumber>
    </recommendedName>
</protein>
<organism evidence="4 5">
    <name type="scientific">Bradyrhizobium erythrophlei</name>
    <dbReference type="NCBI Taxonomy" id="1437360"/>
    <lineage>
        <taxon>Bacteria</taxon>
        <taxon>Pseudomonadati</taxon>
        <taxon>Pseudomonadota</taxon>
        <taxon>Alphaproteobacteria</taxon>
        <taxon>Hyphomicrobiales</taxon>
        <taxon>Nitrobacteraceae</taxon>
        <taxon>Bradyrhizobium</taxon>
    </lineage>
</organism>
<dbReference type="Gene3D" id="3.30.1730.10">
    <property type="entry name" value="AMP nucleoside phosphorylase, N-terminal domain"/>
    <property type="match status" value="1"/>
</dbReference>
<dbReference type="InterPro" id="IPR000845">
    <property type="entry name" value="Nucleoside_phosphorylase_d"/>
</dbReference>
<feature type="domain" description="AMP nucleoside phosphorylase N-terminal" evidence="3">
    <location>
        <begin position="23"/>
        <end position="176"/>
    </location>
</feature>
<dbReference type="Pfam" id="PF01048">
    <property type="entry name" value="PNP_UDP_1"/>
    <property type="match status" value="1"/>
</dbReference>
<evidence type="ECO:0000313" key="4">
    <source>
        <dbReference type="EMBL" id="SHN64187.1"/>
    </source>
</evidence>